<dbReference type="Gene3D" id="3.30.450.20">
    <property type="entry name" value="PAS domain"/>
    <property type="match status" value="1"/>
</dbReference>
<gene>
    <name evidence="2" type="ORF">D3878_13500</name>
</gene>
<evidence type="ECO:0000313" key="3">
    <source>
        <dbReference type="Proteomes" id="UP000266327"/>
    </source>
</evidence>
<dbReference type="InterPro" id="IPR002545">
    <property type="entry name" value="CheW-lke_dom"/>
</dbReference>
<feature type="domain" description="CheW-like" evidence="1">
    <location>
        <begin position="688"/>
        <end position="835"/>
    </location>
</feature>
<dbReference type="SUPFAM" id="SSF50341">
    <property type="entry name" value="CheW-like"/>
    <property type="match status" value="1"/>
</dbReference>
<sequence>MESHAPLQIDNFLPYMRDVIRCEQSLHELNLMWRMIESSAKMNCPTEAKTILPTMAATRAGFNRLEQELVTSLVREKVATVLAKIGAKAQYVIDIVVRNLYERTADVGFLATDRELCEFVAGDTDNVDAIRYRLRAYRNKYTVYDEIMLLDTKGNVLVQIDEESPVEGSVDPLLGQTLAASGYVQTFRATDLRPSRKQALIYSQRMLHPQTGVVVGVLCLCFNFEEEMAGVFRSLREEEDRFNMLLLDGANRVIASADRSWIDVGATVPVNRDGSPRLMIYGGREYLVRTFATAGYQGYMGPPGWQGQVMIPVEVAFSGAASNALDALDPASAEGLLTHAHSFCPPLFEIMTAADTIRRVVWNGQVMTAGQRGELQKLKTILEQIGETGNRSNELFSQSIRDLYQTVLGSSLDDVEFVSHLLVDLLDRNLYERSDDCRWWALTPELRMRLAEDEMDLESAQQVSAILDYINRLYTVYTRIFVYDRNGMIVASSRDGEGGNTIVGAALDAATLASVKALRGEQNYHVTPFVPTSLYKGAPTYVYHAAIRAPDNAGVVVGGIGIVFDATVEFSAMLNSGLAGKDAAHAFYVDRQGRIISSTDPARPVGSVLDIDPVLLKLPGGSGTSRIVEDRGHYAVMGCTACSGYREFKVSDGYVDDVLAVVFAYFGEVRKMAARHRQETVLDAGVGGREFATFFLDGAMFAIAAEHAQQALPAQRISRVSLGGRPERVGIISLEQQGEDKRFAWVYDLGHLMRGTPSPVDAASQVMIVSHGGQTIGLLVEDLHGVPEFDVAQIIPTPLANGEGGMLITQVIKANDGDLLIQAVNVDYLFAVLNDPEAPNEPLLQDAAAVFELKLAA</sequence>
<dbReference type="Gene3D" id="2.40.50.180">
    <property type="entry name" value="CheA-289, Domain 4"/>
    <property type="match status" value="1"/>
</dbReference>
<accession>A0A3A3G1X0</accession>
<dbReference type="Gene3D" id="2.30.30.40">
    <property type="entry name" value="SH3 Domains"/>
    <property type="match status" value="1"/>
</dbReference>
<dbReference type="GO" id="GO:0006935">
    <property type="term" value="P:chemotaxis"/>
    <property type="evidence" value="ECO:0007669"/>
    <property type="project" value="InterPro"/>
</dbReference>
<dbReference type="EMBL" id="QYUQ01000002">
    <property type="protein sequence ID" value="RJG02467.1"/>
    <property type="molecule type" value="Genomic_DNA"/>
</dbReference>
<name>A0A3A3G1X0_9BURK</name>
<dbReference type="PROSITE" id="PS50851">
    <property type="entry name" value="CHEW"/>
    <property type="match status" value="1"/>
</dbReference>
<keyword evidence="3" id="KW-1185">Reference proteome</keyword>
<organism evidence="2 3">
    <name type="scientific">Noviherbaspirillum sedimenti</name>
    <dbReference type="NCBI Taxonomy" id="2320865"/>
    <lineage>
        <taxon>Bacteria</taxon>
        <taxon>Pseudomonadati</taxon>
        <taxon>Pseudomonadota</taxon>
        <taxon>Betaproteobacteria</taxon>
        <taxon>Burkholderiales</taxon>
        <taxon>Oxalobacteraceae</taxon>
        <taxon>Noviherbaspirillum</taxon>
    </lineage>
</organism>
<dbReference type="RefSeq" id="WP_119785968.1">
    <property type="nucleotide sequence ID" value="NZ_QYUQ01000002.1"/>
</dbReference>
<protein>
    <submittedName>
        <fullName evidence="2">Chemotaxis protein CheW</fullName>
    </submittedName>
</protein>
<reference evidence="3" key="1">
    <citation type="submission" date="2018-09" db="EMBL/GenBank/DDBJ databases">
        <authorList>
            <person name="Zhu H."/>
        </authorList>
    </citation>
    <scope>NUCLEOTIDE SEQUENCE [LARGE SCALE GENOMIC DNA]</scope>
    <source>
        <strain evidence="3">K1S02-23</strain>
    </source>
</reference>
<dbReference type="OrthoDB" id="9814866at2"/>
<dbReference type="AlphaFoldDB" id="A0A3A3G1X0"/>
<dbReference type="GO" id="GO:0007165">
    <property type="term" value="P:signal transduction"/>
    <property type="evidence" value="ECO:0007669"/>
    <property type="project" value="InterPro"/>
</dbReference>
<dbReference type="Proteomes" id="UP000266327">
    <property type="component" value="Unassembled WGS sequence"/>
</dbReference>
<dbReference type="InterPro" id="IPR036061">
    <property type="entry name" value="CheW-like_dom_sf"/>
</dbReference>
<evidence type="ECO:0000313" key="2">
    <source>
        <dbReference type="EMBL" id="RJG02467.1"/>
    </source>
</evidence>
<evidence type="ECO:0000259" key="1">
    <source>
        <dbReference type="PROSITE" id="PS50851"/>
    </source>
</evidence>
<proteinExistence type="predicted"/>
<comment type="caution">
    <text evidence="2">The sequence shown here is derived from an EMBL/GenBank/DDBJ whole genome shotgun (WGS) entry which is preliminary data.</text>
</comment>
<dbReference type="SMART" id="SM00260">
    <property type="entry name" value="CheW"/>
    <property type="match status" value="1"/>
</dbReference>
<dbReference type="Pfam" id="PF01584">
    <property type="entry name" value="CheW"/>
    <property type="match status" value="1"/>
</dbReference>